<dbReference type="PANTHER" id="PTHR47786:SF2">
    <property type="entry name" value="GLYCOSYL HYDROLASE FAMILY 13 CATALYTIC DOMAIN-CONTAINING PROTEIN"/>
    <property type="match status" value="1"/>
</dbReference>
<dbReference type="GO" id="GO:0004553">
    <property type="term" value="F:hydrolase activity, hydrolyzing O-glycosyl compounds"/>
    <property type="evidence" value="ECO:0007669"/>
    <property type="project" value="InterPro"/>
</dbReference>
<dbReference type="InterPro" id="IPR026585">
    <property type="entry name" value="GlgE"/>
</dbReference>
<dbReference type="Pfam" id="PF00128">
    <property type="entry name" value="Alpha-amylase"/>
    <property type="match status" value="1"/>
</dbReference>
<dbReference type="Gene3D" id="1.20.58.80">
    <property type="entry name" value="Phosphotransferase system, lactose/cellobiose-type IIA subunit"/>
    <property type="match status" value="1"/>
</dbReference>
<dbReference type="Proteomes" id="UP000076023">
    <property type="component" value="Unassembled WGS sequence"/>
</dbReference>
<dbReference type="STRING" id="690879.TSACC_22706"/>
<dbReference type="OrthoDB" id="9805159at2"/>
<feature type="binding site" evidence="6">
    <location>
        <position position="349"/>
    </location>
    <ligand>
        <name>alpha-maltose 1-phosphate</name>
        <dbReference type="ChEBI" id="CHEBI:63576"/>
    </ligand>
</feature>
<evidence type="ECO:0000313" key="9">
    <source>
        <dbReference type="Proteomes" id="UP000076023"/>
    </source>
</evidence>
<feature type="binding site" evidence="6">
    <location>
        <begin position="525"/>
        <end position="526"/>
    </location>
    <ligand>
        <name>alpha-maltose 1-phosphate</name>
        <dbReference type="ChEBI" id="CHEBI:63576"/>
    </ligand>
</feature>
<evidence type="ECO:0000256" key="1">
    <source>
        <dbReference type="ARBA" id="ARBA00011738"/>
    </source>
</evidence>
<accession>A0A146GA20</accession>
<feature type="binding site" evidence="6">
    <location>
        <position position="386"/>
    </location>
    <ligand>
        <name>alpha-maltose 1-phosphate</name>
        <dbReference type="ChEBI" id="CHEBI:63576"/>
    </ligand>
</feature>
<evidence type="ECO:0000256" key="5">
    <source>
        <dbReference type="ARBA" id="ARBA00048735"/>
    </source>
</evidence>
<dbReference type="Gene3D" id="2.60.40.10">
    <property type="entry name" value="Immunoglobulins"/>
    <property type="match status" value="1"/>
</dbReference>
<evidence type="ECO:0000256" key="6">
    <source>
        <dbReference type="HAMAP-Rule" id="MF_02124"/>
    </source>
</evidence>
<dbReference type="SUPFAM" id="SSF51445">
    <property type="entry name" value="(Trans)glycosidases"/>
    <property type="match status" value="1"/>
</dbReference>
<dbReference type="RefSeq" id="WP_075079925.1">
    <property type="nucleotide sequence ID" value="NZ_BDCO01000002.1"/>
</dbReference>
<feature type="domain" description="Glycosyl hydrolase family 13 catalytic" evidence="7">
    <location>
        <begin position="201"/>
        <end position="550"/>
    </location>
</feature>
<comment type="catalytic activity">
    <reaction evidence="5 6">
        <text>alpha-maltose 1-phosphate + [(1-&gt;4)-alpha-D-glucosyl](n) = [(1-&gt;4)-alpha-D-glucosyl](n+2) + phosphate</text>
        <dbReference type="Rhea" id="RHEA:42692"/>
        <dbReference type="Rhea" id="RHEA-COMP:9584"/>
        <dbReference type="Rhea" id="RHEA-COMP:10183"/>
        <dbReference type="ChEBI" id="CHEBI:15444"/>
        <dbReference type="ChEBI" id="CHEBI:43474"/>
        <dbReference type="ChEBI" id="CHEBI:63576"/>
        <dbReference type="EC" id="2.4.99.16"/>
    </reaction>
</comment>
<dbReference type="Pfam" id="PF11896">
    <property type="entry name" value="GlgE_dom_N_S"/>
    <property type="match status" value="1"/>
</dbReference>
<dbReference type="InterPro" id="IPR006047">
    <property type="entry name" value="GH13_cat_dom"/>
</dbReference>
<dbReference type="Gene3D" id="3.20.20.80">
    <property type="entry name" value="Glycosidases"/>
    <property type="match status" value="1"/>
</dbReference>
<dbReference type="Pfam" id="PF21702">
    <property type="entry name" value="GLGE_C"/>
    <property type="match status" value="1"/>
</dbReference>
<dbReference type="Gene3D" id="2.60.40.1180">
    <property type="entry name" value="Golgi alpha-mannosidase II"/>
    <property type="match status" value="1"/>
</dbReference>
<gene>
    <name evidence="6" type="primary">glgE</name>
    <name evidence="8" type="ORF">TSACC_22706</name>
</gene>
<dbReference type="InterPro" id="IPR017853">
    <property type="entry name" value="GH"/>
</dbReference>
<protein>
    <recommendedName>
        <fullName evidence="6">Alpha-1,4-glucan:maltose-1-phosphate maltosyltransferase</fullName>
        <shortName evidence="6">GMPMT</shortName>
        <ecNumber evidence="6">2.4.99.16</ecNumber>
    </recommendedName>
    <alternativeName>
        <fullName evidence="6">(1-&gt;4)-alpha-D-glucan:maltose-1-phosphate alpha-D-maltosyltransferase</fullName>
    </alternativeName>
</protein>
<dbReference type="InterPro" id="IPR021828">
    <property type="entry name" value="GlgE_dom_N/S"/>
</dbReference>
<reference evidence="9" key="1">
    <citation type="journal article" date="2017" name="Genome Announc.">
        <title>Draft Genome Sequence of Terrimicrobium sacchariphilum NM-5T, a Facultative Anaerobic Soil Bacterium of the Class Spartobacteria.</title>
        <authorList>
            <person name="Qiu Y.L."/>
            <person name="Tourlousse D.M."/>
            <person name="Matsuura N."/>
            <person name="Ohashi A."/>
            <person name="Sekiguchi Y."/>
        </authorList>
    </citation>
    <scope>NUCLEOTIDE SEQUENCE [LARGE SCALE GENOMIC DNA]</scope>
    <source>
        <strain evidence="9">NM-5</strain>
    </source>
</reference>
<sequence>MKLSEADTVVIDHITPQLEGGRYAVKRISGQDLVVEADILKEGHDLVTAVLKWRPKGDAAWRETPMTLGQNDRWTGTLSVGQIGAWEYTVEAWGDTFRSWQDEVRKKFNGGLRDLKSEALEGASLVSKAAARAGKSPDAKRLKAFASQLQQADAEALSTISASLELTALMIAWTDRSLSTTHAPLPLWVDRERAAYAAWYEFFPRSAEGKADSGSTFRDCLPRIDDAKAMGFDVIYFPPIHPIGETNRKGRNNSLHAEPGEPGVPYAIGNHRHGVNGGGHKDVAPELGTLEDLSWLIGEVKKRGMEIAIDFAINCSPDHPYVESHPEWFFKRPDGTIKYAENPPKKYEDVYPLNFHNDNWQALWQEMRDVIAFWCEIGIRTFRVDNPHTKPVSFWEYLIGDIHETYPDAIFLSEAFTRPKMMQVLAKVGFTQSYTYFTWRNTKWELTEYLTELTQTEMKDYFRGNFFTNTPDILPEYLQRSGRPGFLIRAFLAATLSPVYGIYSGFELCENAPIPGKEEYIDSEKYQFKGRDWNAPGNIKDYVTRLNAIRRDNRALQEYANLRFHPADNDNILFYSKKTVAGDNALLFIVTVDPYNPQTAFVHVPLEELGIGDRETYQVEDLLTGERFTWTGSRNFVSLNPHTRPAHIFRVRRWAGREGGRDVYL</sequence>
<comment type="caution">
    <text evidence="8">The sequence shown here is derived from an EMBL/GenBank/DDBJ whole genome shotgun (WGS) entry which is preliminary data.</text>
</comment>
<keyword evidence="3 6" id="KW-0808">Transferase</keyword>
<evidence type="ECO:0000259" key="7">
    <source>
        <dbReference type="SMART" id="SM00642"/>
    </source>
</evidence>
<feature type="binding site" evidence="6">
    <location>
        <position position="249"/>
    </location>
    <ligand>
        <name>alpha-maltose 1-phosphate</name>
        <dbReference type="ChEBI" id="CHEBI:63576"/>
    </ligand>
</feature>
<dbReference type="InParanoid" id="A0A146GA20"/>
<dbReference type="GO" id="GO:0016758">
    <property type="term" value="F:hexosyltransferase activity"/>
    <property type="evidence" value="ECO:0007669"/>
    <property type="project" value="UniProtKB-UniRule"/>
</dbReference>
<dbReference type="AlphaFoldDB" id="A0A146GA20"/>
<keyword evidence="4 6" id="KW-0119">Carbohydrate metabolism</keyword>
<dbReference type="PANTHER" id="PTHR47786">
    <property type="entry name" value="ALPHA-1,4-GLUCAN:MALTOSE-1-PHOSPHATE MALTOSYLTRANSFERASE"/>
    <property type="match status" value="1"/>
</dbReference>
<evidence type="ECO:0000256" key="4">
    <source>
        <dbReference type="ARBA" id="ARBA00023277"/>
    </source>
</evidence>
<comment type="similarity">
    <text evidence="6">Belongs to the glycosyl hydrolase 13 family. GlgE subfamily.</text>
</comment>
<feature type="active site" description="Nucleophile" evidence="6">
    <location>
        <position position="385"/>
    </location>
</feature>
<evidence type="ECO:0000256" key="2">
    <source>
        <dbReference type="ARBA" id="ARBA00022676"/>
    </source>
</evidence>
<dbReference type="InterPro" id="IPR049171">
    <property type="entry name" value="GLGE_C"/>
</dbReference>
<comment type="function">
    <text evidence="6">Maltosyltransferase that uses maltose 1-phosphate (M1P) as the sugar donor to elongate linear or branched alpha-(1-&gt;4)-glucans. Is involved in a branched alpha-glucan biosynthetic pathway from trehalose, together with TreS, Mak and GlgB.</text>
</comment>
<name>A0A146GA20_TERSA</name>
<evidence type="ECO:0000313" key="8">
    <source>
        <dbReference type="EMBL" id="GAT34281.1"/>
    </source>
</evidence>
<dbReference type="HAMAP" id="MF_02124">
    <property type="entry name" value="GlgE"/>
    <property type="match status" value="1"/>
</dbReference>
<comment type="subunit">
    <text evidence="1 6">Homodimer.</text>
</comment>
<organism evidence="8 9">
    <name type="scientific">Terrimicrobium sacchariphilum</name>
    <dbReference type="NCBI Taxonomy" id="690879"/>
    <lineage>
        <taxon>Bacteria</taxon>
        <taxon>Pseudomonadati</taxon>
        <taxon>Verrucomicrobiota</taxon>
        <taxon>Terrimicrobiia</taxon>
        <taxon>Terrimicrobiales</taxon>
        <taxon>Terrimicrobiaceae</taxon>
        <taxon>Terrimicrobium</taxon>
    </lineage>
</organism>
<dbReference type="CDD" id="cd11344">
    <property type="entry name" value="AmyAc_GlgE_like"/>
    <property type="match status" value="1"/>
</dbReference>
<proteinExistence type="inferred from homology"/>
<dbReference type="EMBL" id="BDCO01000002">
    <property type="protein sequence ID" value="GAT34281.1"/>
    <property type="molecule type" value="Genomic_DNA"/>
</dbReference>
<keyword evidence="9" id="KW-1185">Reference proteome</keyword>
<feature type="active site" description="Proton donor" evidence="6">
    <location>
        <position position="414"/>
    </location>
</feature>
<feature type="site" description="Transition state stabilizer" evidence="6">
    <location>
        <position position="472"/>
    </location>
</feature>
<comment type="caution">
    <text evidence="6">Lacks conserved residue(s) required for the propagation of feature annotation.</text>
</comment>
<dbReference type="SMART" id="SM00642">
    <property type="entry name" value="Aamy"/>
    <property type="match status" value="1"/>
</dbReference>
<dbReference type="EC" id="2.4.99.16" evidence="6"/>
<keyword evidence="2 6" id="KW-0328">Glycosyltransferase</keyword>
<dbReference type="InterPro" id="IPR013783">
    <property type="entry name" value="Ig-like_fold"/>
</dbReference>
<dbReference type="GO" id="GO:0030979">
    <property type="term" value="P:alpha-glucan biosynthetic process"/>
    <property type="evidence" value="ECO:0007669"/>
    <property type="project" value="UniProtKB-UniRule"/>
</dbReference>
<dbReference type="InterPro" id="IPR013780">
    <property type="entry name" value="Glyco_hydro_b"/>
</dbReference>
<evidence type="ECO:0000256" key="3">
    <source>
        <dbReference type="ARBA" id="ARBA00022679"/>
    </source>
</evidence>